<reference evidence="10" key="1">
    <citation type="journal article" date="2010" name="Nature">
        <title>The Amphimedon queenslandica genome and the evolution of animal complexity.</title>
        <authorList>
            <person name="Srivastava M."/>
            <person name="Simakov O."/>
            <person name="Chapman J."/>
            <person name="Fahey B."/>
            <person name="Gauthier M.E."/>
            <person name="Mitros T."/>
            <person name="Richards G.S."/>
            <person name="Conaco C."/>
            <person name="Dacre M."/>
            <person name="Hellsten U."/>
            <person name="Larroux C."/>
            <person name="Putnam N.H."/>
            <person name="Stanke M."/>
            <person name="Adamska M."/>
            <person name="Darling A."/>
            <person name="Degnan S.M."/>
            <person name="Oakley T.H."/>
            <person name="Plachetzki D.C."/>
            <person name="Zhai Y."/>
            <person name="Adamski M."/>
            <person name="Calcino A."/>
            <person name="Cummins S.F."/>
            <person name="Goodstein D.M."/>
            <person name="Harris C."/>
            <person name="Jackson D.J."/>
            <person name="Leys S.P."/>
            <person name="Shu S."/>
            <person name="Woodcroft B.J."/>
            <person name="Vervoort M."/>
            <person name="Kosik K.S."/>
            <person name="Manning G."/>
            <person name="Degnan B.M."/>
            <person name="Rokhsar D.S."/>
        </authorList>
    </citation>
    <scope>NUCLEOTIDE SEQUENCE [LARGE SCALE GENOMIC DNA]</scope>
</reference>
<dbReference type="CDD" id="cd14870">
    <property type="entry name" value="uS7_Mitochondria_Mammalian"/>
    <property type="match status" value="1"/>
</dbReference>
<name>A0A1X7V2D5_AMPQE</name>
<evidence type="ECO:0000259" key="8">
    <source>
        <dbReference type="Pfam" id="PF00177"/>
    </source>
</evidence>
<dbReference type="SUPFAM" id="SSF47973">
    <property type="entry name" value="Ribosomal protein S7"/>
    <property type="match status" value="1"/>
</dbReference>
<accession>A0A1X7V2D5</accession>
<comment type="similarity">
    <text evidence="1 6">Belongs to the universal ribosomal protein uS7 family.</text>
</comment>
<evidence type="ECO:0000256" key="4">
    <source>
        <dbReference type="ARBA" id="ARBA00022980"/>
    </source>
</evidence>
<evidence type="ECO:0000256" key="5">
    <source>
        <dbReference type="ARBA" id="ARBA00023274"/>
    </source>
</evidence>
<dbReference type="PROSITE" id="PS00052">
    <property type="entry name" value="RIBOSOMAL_S7"/>
    <property type="match status" value="1"/>
</dbReference>
<dbReference type="InterPro" id="IPR023798">
    <property type="entry name" value="Ribosomal_uS7_dom"/>
</dbReference>
<dbReference type="GO" id="GO:0006412">
    <property type="term" value="P:translation"/>
    <property type="evidence" value="ECO:0007669"/>
    <property type="project" value="InterPro"/>
</dbReference>
<dbReference type="PANTHER" id="PTHR11205">
    <property type="entry name" value="RIBOSOMAL PROTEIN S7"/>
    <property type="match status" value="1"/>
</dbReference>
<keyword evidence="5 6" id="KW-0687">Ribonucleoprotein</keyword>
<dbReference type="GO" id="GO:0015935">
    <property type="term" value="C:small ribosomal subunit"/>
    <property type="evidence" value="ECO:0007669"/>
    <property type="project" value="InterPro"/>
</dbReference>
<evidence type="ECO:0000256" key="6">
    <source>
        <dbReference type="RuleBase" id="RU003619"/>
    </source>
</evidence>
<dbReference type="KEGG" id="aqu:100635060"/>
<protein>
    <recommendedName>
        <fullName evidence="7">Ribosomal protein S7</fullName>
    </recommendedName>
</protein>
<feature type="domain" description="Small ribosomal subunit protein uS7" evidence="8">
    <location>
        <begin position="63"/>
        <end position="208"/>
    </location>
</feature>
<keyword evidence="10" id="KW-1185">Reference proteome</keyword>
<evidence type="ECO:0000256" key="7">
    <source>
        <dbReference type="RuleBase" id="RU003620"/>
    </source>
</evidence>
<dbReference type="GO" id="GO:0019843">
    <property type="term" value="F:rRNA binding"/>
    <property type="evidence" value="ECO:0007669"/>
    <property type="project" value="UniProtKB-KW"/>
</dbReference>
<dbReference type="AlphaFoldDB" id="A0A1X7V2D5"/>
<dbReference type="NCBIfam" id="TIGR01029">
    <property type="entry name" value="rpsG_bact"/>
    <property type="match status" value="1"/>
</dbReference>
<keyword evidence="3 7" id="KW-0694">RNA-binding</keyword>
<gene>
    <name evidence="9" type="primary">100635060</name>
</gene>
<evidence type="ECO:0000313" key="9">
    <source>
        <dbReference type="EnsemblMetazoa" id="Aqu2.1.33959_001"/>
    </source>
</evidence>
<dbReference type="InParanoid" id="A0A1X7V2D5"/>
<dbReference type="Gene3D" id="1.10.455.10">
    <property type="entry name" value="Ribosomal protein S7 domain"/>
    <property type="match status" value="1"/>
</dbReference>
<dbReference type="Proteomes" id="UP000007879">
    <property type="component" value="Unassembled WGS sequence"/>
</dbReference>
<dbReference type="GO" id="GO:0003735">
    <property type="term" value="F:structural constituent of ribosome"/>
    <property type="evidence" value="ECO:0007669"/>
    <property type="project" value="InterPro"/>
</dbReference>
<keyword evidence="2 7" id="KW-0699">rRNA-binding</keyword>
<dbReference type="EnsemblMetazoa" id="XM_003385964.3">
    <property type="protein sequence ID" value="XP_003386012.2"/>
    <property type="gene ID" value="LOC100635060"/>
</dbReference>
<dbReference type="OMA" id="DDTHRMA"/>
<dbReference type="InterPro" id="IPR036823">
    <property type="entry name" value="Ribosomal_uS7_dom_sf"/>
</dbReference>
<dbReference type="Pfam" id="PF00177">
    <property type="entry name" value="Ribosomal_S7"/>
    <property type="match status" value="1"/>
</dbReference>
<dbReference type="EnsemblMetazoa" id="Aqu2.1.33959_001">
    <property type="protein sequence ID" value="Aqu2.1.33959_001"/>
    <property type="gene ID" value="Aqu2.1.33959"/>
</dbReference>
<organism evidence="9">
    <name type="scientific">Amphimedon queenslandica</name>
    <name type="common">Sponge</name>
    <dbReference type="NCBI Taxonomy" id="400682"/>
    <lineage>
        <taxon>Eukaryota</taxon>
        <taxon>Metazoa</taxon>
        <taxon>Porifera</taxon>
        <taxon>Demospongiae</taxon>
        <taxon>Heteroscleromorpha</taxon>
        <taxon>Haplosclerida</taxon>
        <taxon>Niphatidae</taxon>
        <taxon>Amphimedon</taxon>
    </lineage>
</organism>
<dbReference type="InterPro" id="IPR020606">
    <property type="entry name" value="Ribosomal_uS7_CS"/>
</dbReference>
<keyword evidence="4 6" id="KW-0689">Ribosomal protein</keyword>
<evidence type="ECO:0000256" key="1">
    <source>
        <dbReference type="ARBA" id="ARBA00007151"/>
    </source>
</evidence>
<dbReference type="InterPro" id="IPR005717">
    <property type="entry name" value="Ribosomal_uS7_bac/org-type"/>
</dbReference>
<evidence type="ECO:0000313" key="10">
    <source>
        <dbReference type="Proteomes" id="UP000007879"/>
    </source>
</evidence>
<dbReference type="STRING" id="400682.A0A1X7V2D5"/>
<dbReference type="OrthoDB" id="9972728at2759"/>
<evidence type="ECO:0000256" key="2">
    <source>
        <dbReference type="ARBA" id="ARBA00022730"/>
    </source>
</evidence>
<reference evidence="9" key="2">
    <citation type="submission" date="2017-05" db="UniProtKB">
        <authorList>
            <consortium name="EnsemblMetazoa"/>
        </authorList>
    </citation>
    <scope>IDENTIFICATION</scope>
</reference>
<dbReference type="InterPro" id="IPR000235">
    <property type="entry name" value="Ribosomal_uS7"/>
</dbReference>
<evidence type="ECO:0000256" key="3">
    <source>
        <dbReference type="ARBA" id="ARBA00022884"/>
    </source>
</evidence>
<sequence length="215" mass="24439">MRGRINMAAIPSLLKQRIKMFSSIMTINPRYFCTETDPSLPSSIFVTPSQVPLAAPSYLTPSFLDDPIVTKFLNVMMRDGKRSKVQTIFKKTLEYIKIHQTKELKSSNSKVETDPLVIFHEALKNITPLVGTTGVRKGGKVYQVPVPINDKRRQFLGMKWLIKAAERVKSSHKTTPERLGAEILQAYNNEGAAIKKKQDLHRLAEANRAFAHFRW</sequence>
<dbReference type="FunCoup" id="A0A1X7V2D5">
    <property type="interactions" value="372"/>
</dbReference>
<proteinExistence type="inferred from homology"/>
<dbReference type="eggNOG" id="KOG3291">
    <property type="taxonomic scope" value="Eukaryota"/>
</dbReference>